<feature type="compositionally biased region" description="Polar residues" evidence="1">
    <location>
        <begin position="54"/>
        <end position="73"/>
    </location>
</feature>
<evidence type="ECO:0000313" key="2">
    <source>
        <dbReference type="EMBL" id="ELT87483.1"/>
    </source>
</evidence>
<organism evidence="2">
    <name type="scientific">Capitella teleta</name>
    <name type="common">Polychaete worm</name>
    <dbReference type="NCBI Taxonomy" id="283909"/>
    <lineage>
        <taxon>Eukaryota</taxon>
        <taxon>Metazoa</taxon>
        <taxon>Spiralia</taxon>
        <taxon>Lophotrochozoa</taxon>
        <taxon>Annelida</taxon>
        <taxon>Polychaeta</taxon>
        <taxon>Sedentaria</taxon>
        <taxon>Scolecida</taxon>
        <taxon>Capitellidae</taxon>
        <taxon>Capitella</taxon>
    </lineage>
</organism>
<evidence type="ECO:0000256" key="1">
    <source>
        <dbReference type="SAM" id="MobiDB-lite"/>
    </source>
</evidence>
<keyword evidence="4" id="KW-1185">Reference proteome</keyword>
<gene>
    <name evidence="2" type="ORF">CAPTEDRAFT_198859</name>
</gene>
<dbReference type="HOGENOM" id="CLU_1257139_0_0_1"/>
<name>R7T3X5_CAPTE</name>
<feature type="region of interest" description="Disordered" evidence="1">
    <location>
        <begin position="1"/>
        <end position="80"/>
    </location>
</feature>
<reference evidence="2 4" key="2">
    <citation type="journal article" date="2013" name="Nature">
        <title>Insights into bilaterian evolution from three spiralian genomes.</title>
        <authorList>
            <person name="Simakov O."/>
            <person name="Marletaz F."/>
            <person name="Cho S.J."/>
            <person name="Edsinger-Gonzales E."/>
            <person name="Havlak P."/>
            <person name="Hellsten U."/>
            <person name="Kuo D.H."/>
            <person name="Larsson T."/>
            <person name="Lv J."/>
            <person name="Arendt D."/>
            <person name="Savage R."/>
            <person name="Osoegawa K."/>
            <person name="de Jong P."/>
            <person name="Grimwood J."/>
            <person name="Chapman J.A."/>
            <person name="Shapiro H."/>
            <person name="Aerts A."/>
            <person name="Otillar R.P."/>
            <person name="Terry A.Y."/>
            <person name="Boore J.L."/>
            <person name="Grigoriev I.V."/>
            <person name="Lindberg D.R."/>
            <person name="Seaver E.C."/>
            <person name="Weisblat D.A."/>
            <person name="Putnam N.H."/>
            <person name="Rokhsar D.S."/>
        </authorList>
    </citation>
    <scope>NUCLEOTIDE SEQUENCE</scope>
    <source>
        <strain evidence="2 4">I ESC-2004</strain>
    </source>
</reference>
<evidence type="ECO:0000313" key="4">
    <source>
        <dbReference type="Proteomes" id="UP000014760"/>
    </source>
</evidence>
<reference evidence="3" key="3">
    <citation type="submission" date="2015-06" db="UniProtKB">
        <authorList>
            <consortium name="EnsemblMetazoa"/>
        </authorList>
    </citation>
    <scope>IDENTIFICATION</scope>
</reference>
<dbReference type="EnsemblMetazoa" id="CapteT198859">
    <property type="protein sequence ID" value="CapteP198859"/>
    <property type="gene ID" value="CapteG198859"/>
</dbReference>
<dbReference type="EMBL" id="AMQN01003620">
    <property type="status" value="NOT_ANNOTATED_CDS"/>
    <property type="molecule type" value="Genomic_DNA"/>
</dbReference>
<dbReference type="EMBL" id="KB312312">
    <property type="protein sequence ID" value="ELT87483.1"/>
    <property type="molecule type" value="Genomic_DNA"/>
</dbReference>
<dbReference type="Proteomes" id="UP000014760">
    <property type="component" value="Unassembled WGS sequence"/>
</dbReference>
<reference evidence="4" key="1">
    <citation type="submission" date="2012-12" db="EMBL/GenBank/DDBJ databases">
        <authorList>
            <person name="Hellsten U."/>
            <person name="Grimwood J."/>
            <person name="Chapman J.A."/>
            <person name="Shapiro H."/>
            <person name="Aerts A."/>
            <person name="Otillar R.P."/>
            <person name="Terry A.Y."/>
            <person name="Boore J.L."/>
            <person name="Simakov O."/>
            <person name="Marletaz F."/>
            <person name="Cho S.-J."/>
            <person name="Edsinger-Gonzales E."/>
            <person name="Havlak P."/>
            <person name="Kuo D.-H."/>
            <person name="Larsson T."/>
            <person name="Lv J."/>
            <person name="Arendt D."/>
            <person name="Savage R."/>
            <person name="Osoegawa K."/>
            <person name="de Jong P."/>
            <person name="Lindberg D.R."/>
            <person name="Seaver E.C."/>
            <person name="Weisblat D.A."/>
            <person name="Putnam N.H."/>
            <person name="Grigoriev I.V."/>
            <person name="Rokhsar D.S."/>
        </authorList>
    </citation>
    <scope>NUCLEOTIDE SEQUENCE</scope>
    <source>
        <strain evidence="4">I ESC-2004</strain>
    </source>
</reference>
<dbReference type="AlphaFoldDB" id="R7T3X5"/>
<accession>R7T3X5</accession>
<feature type="compositionally biased region" description="Basic and acidic residues" evidence="1">
    <location>
        <begin position="19"/>
        <end position="38"/>
    </location>
</feature>
<feature type="compositionally biased region" description="Basic and acidic residues" evidence="1">
    <location>
        <begin position="1"/>
        <end position="10"/>
    </location>
</feature>
<sequence length="220" mass="24982">MEHLMKERNSRQPPQSDEDTTREHQDFSSKPRDLDDKMQQQQQQQHHGLRQMDPTPSGSYSITGILSDQTPQHGLNGPTGYDVNQCGGQPSQKNCPQTMHGQSPNMGMHGHHGNTMAGNMVDFARYQDAPSHPFTDIQHVRAESEECRLNCGLQEVFGFAILFDNLDGCFAVIGSNTAMPYAVQPLTSKWVGQSADSYKFHRMEMYFYIFLKTTRTSHEW</sequence>
<protein>
    <submittedName>
        <fullName evidence="2 3">Uncharacterized protein</fullName>
    </submittedName>
</protein>
<evidence type="ECO:0000313" key="3">
    <source>
        <dbReference type="EnsemblMetazoa" id="CapteP198859"/>
    </source>
</evidence>
<proteinExistence type="predicted"/>